<dbReference type="EMBL" id="CP034159">
    <property type="protein sequence ID" value="AZI33640.1"/>
    <property type="molecule type" value="Genomic_DNA"/>
</dbReference>
<dbReference type="RefSeq" id="WP_125025281.1">
    <property type="nucleotide sequence ID" value="NZ_CP034159.1"/>
</dbReference>
<evidence type="ECO:0000313" key="2">
    <source>
        <dbReference type="Proteomes" id="UP000270185"/>
    </source>
</evidence>
<protein>
    <submittedName>
        <fullName evidence="1">Uncharacterized protein</fullName>
    </submittedName>
</protein>
<accession>A0A3G8XJV3</accession>
<dbReference type="OrthoDB" id="676860at2"/>
<reference evidence="2" key="1">
    <citation type="submission" date="2018-11" db="EMBL/GenBank/DDBJ databases">
        <title>Proposal to divide the Flavobacteriaceae and reorganize its genera based on Amino Acid Identity values calculated from whole genome sequences.</title>
        <authorList>
            <person name="Nicholson A.C."/>
            <person name="Gulvik C.A."/>
            <person name="Whitney A.M."/>
            <person name="Humrighouse B.W."/>
            <person name="Bell M."/>
            <person name="Holmes B."/>
            <person name="Steigerwalt A.G."/>
            <person name="Villarma A."/>
            <person name="Sheth M."/>
            <person name="Batra D."/>
            <person name="Pryor J."/>
            <person name="Bernardet J.-F."/>
            <person name="Hugo C."/>
            <person name="Kampfer P."/>
            <person name="Newman J.D."/>
            <person name="McQuiston J.R."/>
        </authorList>
    </citation>
    <scope>NUCLEOTIDE SEQUENCE [LARGE SCALE GENOMIC DNA]</scope>
    <source>
        <strain evidence="2">G0081</strain>
    </source>
</reference>
<dbReference type="Proteomes" id="UP000270185">
    <property type="component" value="Chromosome"/>
</dbReference>
<evidence type="ECO:0000313" key="1">
    <source>
        <dbReference type="EMBL" id="AZI33640.1"/>
    </source>
</evidence>
<dbReference type="KEGG" id="ccas:EIB73_10790"/>
<proteinExistence type="predicted"/>
<dbReference type="AlphaFoldDB" id="A0A3G8XJV3"/>
<name>A0A3G8XJV3_9FLAO</name>
<gene>
    <name evidence="1" type="ORF">EIB73_10790</name>
</gene>
<keyword evidence="2" id="KW-1185">Reference proteome</keyword>
<sequence length="117" mass="13270">MVTIINYKTRTKEDGTEFYLLEVQGGLEMVQSKTTNQYYATAKKATLSTTFDEGTCKALIGTQMPGKITKMSTEPYQYTIRETGEEVTLNHRHVYLPEGVENDEEVLAMELESAFEL</sequence>
<organism evidence="1 2">
    <name type="scientific">Kaistella carnis</name>
    <dbReference type="NCBI Taxonomy" id="1241979"/>
    <lineage>
        <taxon>Bacteria</taxon>
        <taxon>Pseudomonadati</taxon>
        <taxon>Bacteroidota</taxon>
        <taxon>Flavobacteriia</taxon>
        <taxon>Flavobacteriales</taxon>
        <taxon>Weeksellaceae</taxon>
        <taxon>Chryseobacterium group</taxon>
        <taxon>Kaistella</taxon>
    </lineage>
</organism>